<evidence type="ECO:0000313" key="1">
    <source>
        <dbReference type="EMBL" id="SNT02098.1"/>
    </source>
</evidence>
<reference evidence="1 2" key="1">
    <citation type="submission" date="2017-06" db="EMBL/GenBank/DDBJ databases">
        <authorList>
            <person name="Kim H.J."/>
            <person name="Triplett B.A."/>
        </authorList>
    </citation>
    <scope>NUCLEOTIDE SEQUENCE [LARGE SCALE GENOMIC DNA]</scope>
    <source>
        <strain evidence="1 2">DSM 19307</strain>
    </source>
</reference>
<dbReference type="Proteomes" id="UP000198393">
    <property type="component" value="Unassembled WGS sequence"/>
</dbReference>
<dbReference type="InterPro" id="IPR027417">
    <property type="entry name" value="P-loop_NTPase"/>
</dbReference>
<dbReference type="Pfam" id="PF13469">
    <property type="entry name" value="Sulfotransfer_3"/>
    <property type="match status" value="1"/>
</dbReference>
<dbReference type="OrthoDB" id="9816424at2"/>
<gene>
    <name evidence="1" type="ORF">SAMN05421640_2039</name>
</gene>
<sequence>MHKTFTIAGMHRSGTSLMANWFHNSNAFLGFDLLDAASSNKKGHFEDVEFLELHKKDLRDKGYHETGLLIEKEKDWFFNDENRSIASSIIDKRSSFEFWGWKEPRTALYLEQWKKLIPHLKVISVYREPTLVIDSLYRRLKRNKWYYTRNPITRLKWWVDIDHNPRKWHHKFSAVYTHYNKKIIDFHKEHPKDSILINIEDLLTGEEKIRIEIESFLSQNLNFVPFSTVYEKQLMKGKTDPLNLPEIESSIEIFGLMEDLKV</sequence>
<accession>A0A239J9D0</accession>
<dbReference type="Gene3D" id="3.40.50.300">
    <property type="entry name" value="P-loop containing nucleotide triphosphate hydrolases"/>
    <property type="match status" value="1"/>
</dbReference>
<name>A0A239J9D0_EKHLU</name>
<dbReference type="SUPFAM" id="SSF52540">
    <property type="entry name" value="P-loop containing nucleoside triphosphate hydrolases"/>
    <property type="match status" value="1"/>
</dbReference>
<proteinExistence type="predicted"/>
<keyword evidence="1" id="KW-0808">Transferase</keyword>
<dbReference type="AlphaFoldDB" id="A0A239J9D0"/>
<dbReference type="GO" id="GO:0016740">
    <property type="term" value="F:transferase activity"/>
    <property type="evidence" value="ECO:0007669"/>
    <property type="project" value="UniProtKB-KW"/>
</dbReference>
<dbReference type="EMBL" id="FZPD01000003">
    <property type="protein sequence ID" value="SNT02098.1"/>
    <property type="molecule type" value="Genomic_DNA"/>
</dbReference>
<keyword evidence="2" id="KW-1185">Reference proteome</keyword>
<evidence type="ECO:0000313" key="2">
    <source>
        <dbReference type="Proteomes" id="UP000198393"/>
    </source>
</evidence>
<protein>
    <submittedName>
        <fullName evidence="1">Sulfotransferase family protein</fullName>
    </submittedName>
</protein>
<organism evidence="1 2">
    <name type="scientific">Ekhidna lutea</name>
    <dbReference type="NCBI Taxonomy" id="447679"/>
    <lineage>
        <taxon>Bacteria</taxon>
        <taxon>Pseudomonadati</taxon>
        <taxon>Bacteroidota</taxon>
        <taxon>Cytophagia</taxon>
        <taxon>Cytophagales</taxon>
        <taxon>Reichenbachiellaceae</taxon>
        <taxon>Ekhidna</taxon>
    </lineage>
</organism>
<dbReference type="RefSeq" id="WP_089356755.1">
    <property type="nucleotide sequence ID" value="NZ_FZPD01000003.1"/>
</dbReference>